<evidence type="ECO:0000313" key="3">
    <source>
        <dbReference type="EMBL" id="RLQ95057.1"/>
    </source>
</evidence>
<keyword evidence="2" id="KW-0812">Transmembrane</keyword>
<name>A0A3L7JW24_9BACI</name>
<dbReference type="OrthoDB" id="2965336at2"/>
<keyword evidence="2" id="KW-0472">Membrane</keyword>
<protein>
    <recommendedName>
        <fullName evidence="5">GerMN domain-containing protein</fullName>
    </recommendedName>
</protein>
<dbReference type="Proteomes" id="UP000276770">
    <property type="component" value="Unassembled WGS sequence"/>
</dbReference>
<dbReference type="RefSeq" id="WP_121680714.1">
    <property type="nucleotide sequence ID" value="NZ_RCVZ01000007.1"/>
</dbReference>
<gene>
    <name evidence="3" type="ORF">D9X91_11180</name>
</gene>
<feature type="compositionally biased region" description="Polar residues" evidence="1">
    <location>
        <begin position="84"/>
        <end position="96"/>
    </location>
</feature>
<feature type="region of interest" description="Disordered" evidence="1">
    <location>
        <begin position="82"/>
        <end position="101"/>
    </location>
</feature>
<keyword evidence="2" id="KW-1133">Transmembrane helix</keyword>
<evidence type="ECO:0000313" key="4">
    <source>
        <dbReference type="Proteomes" id="UP000276770"/>
    </source>
</evidence>
<evidence type="ECO:0000256" key="1">
    <source>
        <dbReference type="SAM" id="MobiDB-lite"/>
    </source>
</evidence>
<keyword evidence="4" id="KW-1185">Reference proteome</keyword>
<proteinExistence type="predicted"/>
<sequence>MGKHDWDDWDIEELLQQMPQVSDHRKPEDIFRNIQSKKKKKKKKLFNPNFLSISAAIIAASMLFILLSPSFIKKSHHNEAIKESATQTNKSITEQSKSPDEKKTMYLVRESNQLMKTALYPEEAKKHLVLSYGLVTDEQILVPLNIITDKQGDWFSLYNNIRLKSFEKKIGLPEGASLSGDLQYDKGSKTITLKLSKKQQFSMAALHNLLRMIRISFQNQEVNRVIVLGNDGKKLSDPRLSGISPVKPTSLKSAYFDYISSGNKEFLVPASLDYGNIDDALEGMKKTNERRLKSVIPKNVNYKAVPKNNNTLKIIFDKPLNLNQGDPQTFGRMIEGMLLTANGFGYKSVLFENMKPVNWNGYDLSGSVETPFGPNKIILP</sequence>
<feature type="transmembrane region" description="Helical" evidence="2">
    <location>
        <begin position="45"/>
        <end position="67"/>
    </location>
</feature>
<accession>A0A3L7JW24</accession>
<evidence type="ECO:0000256" key="2">
    <source>
        <dbReference type="SAM" id="Phobius"/>
    </source>
</evidence>
<reference evidence="3 4" key="1">
    <citation type="submission" date="2018-10" db="EMBL/GenBank/DDBJ databases">
        <title>Falsibacillus sp. genome draft.</title>
        <authorList>
            <person name="Shi S."/>
        </authorList>
    </citation>
    <scope>NUCLEOTIDE SEQUENCE [LARGE SCALE GENOMIC DNA]</scope>
    <source>
        <strain evidence="3 4">GY 10110</strain>
    </source>
</reference>
<dbReference type="EMBL" id="RCVZ01000007">
    <property type="protein sequence ID" value="RLQ95057.1"/>
    <property type="molecule type" value="Genomic_DNA"/>
</dbReference>
<organism evidence="3 4">
    <name type="scientific">Falsibacillus albus</name>
    <dbReference type="NCBI Taxonomy" id="2478915"/>
    <lineage>
        <taxon>Bacteria</taxon>
        <taxon>Bacillati</taxon>
        <taxon>Bacillota</taxon>
        <taxon>Bacilli</taxon>
        <taxon>Bacillales</taxon>
        <taxon>Bacillaceae</taxon>
        <taxon>Falsibacillus</taxon>
    </lineage>
</organism>
<comment type="caution">
    <text evidence="3">The sequence shown here is derived from an EMBL/GenBank/DDBJ whole genome shotgun (WGS) entry which is preliminary data.</text>
</comment>
<dbReference type="AlphaFoldDB" id="A0A3L7JW24"/>
<evidence type="ECO:0008006" key="5">
    <source>
        <dbReference type="Google" id="ProtNLM"/>
    </source>
</evidence>